<evidence type="ECO:0000313" key="1">
    <source>
        <dbReference type="EMBL" id="SAI59094.1"/>
    </source>
</evidence>
<dbReference type="RefSeq" id="WP_066420973.1">
    <property type="nucleotide sequence ID" value="NZ_FKBS01000029.1"/>
</dbReference>
<dbReference type="AlphaFoldDB" id="A0A157RMI0"/>
<dbReference type="Proteomes" id="UP000077037">
    <property type="component" value="Unassembled WGS sequence"/>
</dbReference>
<name>A0A157RMI0_9BORD</name>
<dbReference type="EMBL" id="FKBS01000029">
    <property type="protein sequence ID" value="SAI59094.1"/>
    <property type="molecule type" value="Genomic_DNA"/>
</dbReference>
<sequence length="98" mass="10660">MNRRYQGPGFAPGYSVAVEQAGDAVYAAKRALLDTLKQSYPLDADVHVFHHRGEFYGVVTGWDADGSRVVVRNSASGKTSKWWSAQVELCDVAAGREG</sequence>
<organism evidence="1 2">
    <name type="scientific">Bordetella ansorpii</name>
    <dbReference type="NCBI Taxonomy" id="288768"/>
    <lineage>
        <taxon>Bacteria</taxon>
        <taxon>Pseudomonadati</taxon>
        <taxon>Pseudomonadota</taxon>
        <taxon>Betaproteobacteria</taxon>
        <taxon>Burkholderiales</taxon>
        <taxon>Alcaligenaceae</taxon>
        <taxon>Bordetella</taxon>
    </lineage>
</organism>
<proteinExistence type="predicted"/>
<gene>
    <name evidence="1" type="ORF">SAMEA1982600_05219</name>
</gene>
<protein>
    <submittedName>
        <fullName evidence="1">Uncharacterized protein</fullName>
    </submittedName>
</protein>
<reference evidence="1 2" key="1">
    <citation type="submission" date="2016-03" db="EMBL/GenBank/DDBJ databases">
        <authorList>
            <consortium name="Pathogen Informatics"/>
        </authorList>
    </citation>
    <scope>NUCLEOTIDE SEQUENCE [LARGE SCALE GENOMIC DNA]</scope>
    <source>
        <strain evidence="1 2">NCTC13364</strain>
    </source>
</reference>
<accession>A0A157RMI0</accession>
<evidence type="ECO:0000313" key="2">
    <source>
        <dbReference type="Proteomes" id="UP000077037"/>
    </source>
</evidence>